<dbReference type="GO" id="GO:0016810">
    <property type="term" value="F:hydrolase activity, acting on carbon-nitrogen (but not peptide) bonds"/>
    <property type="evidence" value="ECO:0007669"/>
    <property type="project" value="InterPro"/>
</dbReference>
<dbReference type="SUPFAM" id="SSF51556">
    <property type="entry name" value="Metallo-dependent hydrolases"/>
    <property type="match status" value="1"/>
</dbReference>
<proteinExistence type="predicted"/>
<feature type="signal peptide" evidence="2">
    <location>
        <begin position="1"/>
        <end position="26"/>
    </location>
</feature>
<evidence type="ECO:0000256" key="1">
    <source>
        <dbReference type="SAM" id="Coils"/>
    </source>
</evidence>
<protein>
    <submittedName>
        <fullName evidence="4">Imidazolonepropionase</fullName>
    </submittedName>
</protein>
<feature type="coiled-coil region" evidence="1">
    <location>
        <begin position="198"/>
        <end position="225"/>
    </location>
</feature>
<dbReference type="Proteomes" id="UP000184170">
    <property type="component" value="Unassembled WGS sequence"/>
</dbReference>
<dbReference type="PANTHER" id="PTHR43135:SF3">
    <property type="entry name" value="ALPHA-D-RIBOSE 1-METHYLPHOSPHONATE 5-TRIPHOSPHATE DIPHOSPHATASE"/>
    <property type="match status" value="1"/>
</dbReference>
<keyword evidence="2" id="KW-0732">Signal</keyword>
<feature type="chain" id="PRO_5009908022" evidence="2">
    <location>
        <begin position="27"/>
        <end position="438"/>
    </location>
</feature>
<dbReference type="EMBL" id="FQVA01000001">
    <property type="protein sequence ID" value="SHE74743.1"/>
    <property type="molecule type" value="Genomic_DNA"/>
</dbReference>
<reference evidence="5" key="1">
    <citation type="submission" date="2016-11" db="EMBL/GenBank/DDBJ databases">
        <authorList>
            <person name="Varghese N."/>
            <person name="Submissions S."/>
        </authorList>
    </citation>
    <scope>NUCLEOTIDE SEQUENCE [LARGE SCALE GENOMIC DNA]</scope>
    <source>
        <strain evidence="5">CGMCC 1.7063</strain>
    </source>
</reference>
<accession>A0A1M4W0U7</accession>
<evidence type="ECO:0000313" key="5">
    <source>
        <dbReference type="Proteomes" id="UP000184170"/>
    </source>
</evidence>
<keyword evidence="1" id="KW-0175">Coiled coil</keyword>
<evidence type="ECO:0000259" key="3">
    <source>
        <dbReference type="Pfam" id="PF07969"/>
    </source>
</evidence>
<evidence type="ECO:0000313" key="4">
    <source>
        <dbReference type="EMBL" id="SHE74743.1"/>
    </source>
</evidence>
<dbReference type="AlphaFoldDB" id="A0A1M4W0U7"/>
<feature type="domain" description="Amidohydrolase 3" evidence="3">
    <location>
        <begin position="351"/>
        <end position="411"/>
    </location>
</feature>
<dbReference type="SUPFAM" id="SSF51338">
    <property type="entry name" value="Composite domain of metallo-dependent hydrolases"/>
    <property type="match status" value="1"/>
</dbReference>
<dbReference type="Gene3D" id="3.20.20.140">
    <property type="entry name" value="Metal-dependent hydrolases"/>
    <property type="match status" value="1"/>
</dbReference>
<sequence length="438" mass="46042">MSGQLKSRICAICALVLGLVTASAQAESILIKGGKLHTLSDAGSFDSADVLVVDGRVKEIGLSLNADADKVIDARGKVVTPGVIAPVSELGLVEIGAANATNDFAVTGDSIGSAFDPLPAYNPKSTLIPFNRAGGVTRALVFPGISLWGDSVGDPQRVFAGRSFAIKLNGDFDSVVATDIAQKAYLGEAGGQLAGGSRASAYAKIKNALEEAREYRDNKDSIRRGDWREMGHSIADLEALQLLISGKQPLLVTADRASDILWAIELAQEFNLQLVIFGAAEGWMVADQLAAARVPVVIDAINNLPLSFSSLGARLDNAALLAKAGVTVAIGGPEYASTHNVYLSRQSAGNAVASGLPYEDGLKSISANVAQIFDLEGGSLEPGAVADIVVWSGDPLEVTSYPEQVLIDGKPLSLVTRSTRLRDRYLKPEQGHEFGYKR</sequence>
<gene>
    <name evidence="4" type="ORF">SAMN04487965_0563</name>
</gene>
<dbReference type="Pfam" id="PF07969">
    <property type="entry name" value="Amidohydro_3"/>
    <property type="match status" value="1"/>
</dbReference>
<dbReference type="InterPro" id="IPR051781">
    <property type="entry name" value="Metallo-dep_Hydrolase"/>
</dbReference>
<evidence type="ECO:0000256" key="2">
    <source>
        <dbReference type="SAM" id="SignalP"/>
    </source>
</evidence>
<keyword evidence="5" id="KW-1185">Reference proteome</keyword>
<dbReference type="PANTHER" id="PTHR43135">
    <property type="entry name" value="ALPHA-D-RIBOSE 1-METHYLPHOSPHONATE 5-TRIPHOSPHATE DIPHOSPHATASE"/>
    <property type="match status" value="1"/>
</dbReference>
<dbReference type="InterPro" id="IPR013108">
    <property type="entry name" value="Amidohydro_3"/>
</dbReference>
<organism evidence="4 5">
    <name type="scientific">Microbulbifer donghaiensis</name>
    <dbReference type="NCBI Taxonomy" id="494016"/>
    <lineage>
        <taxon>Bacteria</taxon>
        <taxon>Pseudomonadati</taxon>
        <taxon>Pseudomonadota</taxon>
        <taxon>Gammaproteobacteria</taxon>
        <taxon>Cellvibrionales</taxon>
        <taxon>Microbulbiferaceae</taxon>
        <taxon>Microbulbifer</taxon>
    </lineage>
</organism>
<dbReference type="InterPro" id="IPR011059">
    <property type="entry name" value="Metal-dep_hydrolase_composite"/>
</dbReference>
<dbReference type="STRING" id="494016.SAMN04487965_0563"/>
<name>A0A1M4W0U7_9GAMM</name>
<dbReference type="Gene3D" id="2.30.40.10">
    <property type="entry name" value="Urease, subunit C, domain 1"/>
    <property type="match status" value="1"/>
</dbReference>
<dbReference type="InterPro" id="IPR032466">
    <property type="entry name" value="Metal_Hydrolase"/>
</dbReference>